<name>A0A0F4G748_9PEZI</name>
<gene>
    <name evidence="1" type="ORF">TI39_contig4371g00003</name>
</gene>
<dbReference type="AlphaFoldDB" id="A0A0F4G748"/>
<keyword evidence="2" id="KW-1185">Reference proteome</keyword>
<protein>
    <submittedName>
        <fullName evidence="1">Uncharacterized protein</fullName>
    </submittedName>
</protein>
<accession>A0A0F4G748</accession>
<proteinExistence type="predicted"/>
<sequence length="383" mass="43343">MDPQEEREARIMLQDLETSLDPPIGTLPLRCLDSATPTTPTKPLNTIYSGTASNVNYDVESVPFHNGIKWTHGLKGKVTKAEIVSNITTDTSTRRVQQNEINYAKNFVYGLQSKNISTGDSGYAPWSTHGTPFINYAKLQFEINGIKNGSILIFKYMKRELDPETLQALKDDEVDRLEAVRSRLALWPVSEFPGGVAALAPNAPRALLGAPRRGFGWRGPNARRAFYATFEFLQTLRDSLPFYFWKVAQLIHTCDCMFRNVIRQRMSNARMSRVYQVSYREAMPLDHPATKRAYFDTINDFFDEYNNDPAPRMGQPPVGFQHMLVSAEASVFFTVSRERSGANTQDMSASMAPLPAGALTIVRKNPYYEGMFVNEDFEEKYRA</sequence>
<organism evidence="1 2">
    <name type="scientific">Zymoseptoria brevis</name>
    <dbReference type="NCBI Taxonomy" id="1047168"/>
    <lineage>
        <taxon>Eukaryota</taxon>
        <taxon>Fungi</taxon>
        <taxon>Dikarya</taxon>
        <taxon>Ascomycota</taxon>
        <taxon>Pezizomycotina</taxon>
        <taxon>Dothideomycetes</taxon>
        <taxon>Dothideomycetidae</taxon>
        <taxon>Mycosphaerellales</taxon>
        <taxon>Mycosphaerellaceae</taxon>
        <taxon>Zymoseptoria</taxon>
    </lineage>
</organism>
<evidence type="ECO:0000313" key="1">
    <source>
        <dbReference type="EMBL" id="KJX93193.1"/>
    </source>
</evidence>
<evidence type="ECO:0000313" key="2">
    <source>
        <dbReference type="Proteomes" id="UP000033647"/>
    </source>
</evidence>
<comment type="caution">
    <text evidence="1">The sequence shown here is derived from an EMBL/GenBank/DDBJ whole genome shotgun (WGS) entry which is preliminary data.</text>
</comment>
<reference evidence="1 2" key="1">
    <citation type="submission" date="2015-03" db="EMBL/GenBank/DDBJ databases">
        <title>RNA-seq based gene annotation and comparative genomics of four Zymoseptoria species reveal species-specific pathogenicity related genes and transposable element activity.</title>
        <authorList>
            <person name="Grandaubert J."/>
            <person name="Bhattacharyya A."/>
            <person name="Stukenbrock E.H."/>
        </authorList>
    </citation>
    <scope>NUCLEOTIDE SEQUENCE [LARGE SCALE GENOMIC DNA]</scope>
    <source>
        <strain evidence="1 2">Zb18110</strain>
    </source>
</reference>
<dbReference type="EMBL" id="LAFY01004330">
    <property type="protein sequence ID" value="KJX93193.1"/>
    <property type="molecule type" value="Genomic_DNA"/>
</dbReference>
<dbReference type="Proteomes" id="UP000033647">
    <property type="component" value="Unassembled WGS sequence"/>
</dbReference>